<protein>
    <recommendedName>
        <fullName evidence="9">Prepilin leader peptidase/N-methyltransferase</fullName>
        <ecNumber evidence="9">2.1.1.-</ecNumber>
        <ecNumber evidence="9">3.4.23.43</ecNumber>
    </recommendedName>
</protein>
<evidence type="ECO:0000256" key="2">
    <source>
        <dbReference type="ARBA" id="ARBA00005801"/>
    </source>
</evidence>
<evidence type="ECO:0000256" key="7">
    <source>
        <dbReference type="ARBA" id="ARBA00023136"/>
    </source>
</evidence>
<keyword evidence="9" id="KW-0511">Multifunctional enzyme</keyword>
<dbReference type="PANTHER" id="PTHR30487">
    <property type="entry name" value="TYPE 4 PREPILIN-LIKE PROTEINS LEADER PEPTIDE-PROCESSING ENZYME"/>
    <property type="match status" value="1"/>
</dbReference>
<feature type="transmembrane region" description="Helical" evidence="10">
    <location>
        <begin position="230"/>
        <end position="259"/>
    </location>
</feature>
<keyword evidence="4" id="KW-0997">Cell inner membrane</keyword>
<evidence type="ECO:0000256" key="4">
    <source>
        <dbReference type="ARBA" id="ARBA00022519"/>
    </source>
</evidence>
<keyword evidence="9" id="KW-0645">Protease</keyword>
<accession>A0ABQ3E686</accession>
<dbReference type="Pfam" id="PF06750">
    <property type="entry name" value="A24_N_bact"/>
    <property type="match status" value="1"/>
</dbReference>
<evidence type="ECO:0000259" key="12">
    <source>
        <dbReference type="Pfam" id="PF06750"/>
    </source>
</evidence>
<gene>
    <name evidence="13" type="primary">pilD</name>
    <name evidence="13" type="ORF">GCM10009038_27590</name>
</gene>
<dbReference type="InterPro" id="IPR014032">
    <property type="entry name" value="Peptidase_A24A_bac"/>
</dbReference>
<feature type="transmembrane region" description="Helical" evidence="10">
    <location>
        <begin position="187"/>
        <end position="210"/>
    </location>
</feature>
<feature type="domain" description="Prepilin type IV endopeptidase peptidase" evidence="11">
    <location>
        <begin position="149"/>
        <end position="254"/>
    </location>
</feature>
<evidence type="ECO:0000259" key="11">
    <source>
        <dbReference type="Pfam" id="PF01478"/>
    </source>
</evidence>
<dbReference type="EC" id="2.1.1.-" evidence="9"/>
<feature type="transmembrane region" description="Helical" evidence="10">
    <location>
        <begin position="271"/>
        <end position="296"/>
    </location>
</feature>
<dbReference type="PANTHER" id="PTHR30487:SF0">
    <property type="entry name" value="PREPILIN LEADER PEPTIDASE_N-METHYLTRANSFERASE-RELATED"/>
    <property type="match status" value="1"/>
</dbReference>
<dbReference type="InterPro" id="IPR000045">
    <property type="entry name" value="Prepilin_IV_endopep_pep"/>
</dbReference>
<dbReference type="PRINTS" id="PR00864">
    <property type="entry name" value="PREPILNPTASE"/>
</dbReference>
<evidence type="ECO:0000256" key="8">
    <source>
        <dbReference type="RuleBase" id="RU003793"/>
    </source>
</evidence>
<evidence type="ECO:0000256" key="5">
    <source>
        <dbReference type="ARBA" id="ARBA00022692"/>
    </source>
</evidence>
<comment type="function">
    <text evidence="9">Plays an essential role in type IV pili and type II pseudopili formation by proteolytically removing the leader sequence from substrate proteins and subsequently monomethylating the alpha-amino group of the newly exposed N-terminal phenylalanine.</text>
</comment>
<evidence type="ECO:0000256" key="3">
    <source>
        <dbReference type="ARBA" id="ARBA00022475"/>
    </source>
</evidence>
<comment type="caution">
    <text evidence="13">The sequence shown here is derived from an EMBL/GenBank/DDBJ whole genome shotgun (WGS) entry which is preliminary data.</text>
</comment>
<keyword evidence="14" id="KW-1185">Reference proteome</keyword>
<dbReference type="InterPro" id="IPR010627">
    <property type="entry name" value="Prepilin_pept_A24_N"/>
</dbReference>
<feature type="transmembrane region" description="Helical" evidence="10">
    <location>
        <begin position="143"/>
        <end position="160"/>
    </location>
</feature>
<keyword evidence="3" id="KW-1003">Cell membrane</keyword>
<evidence type="ECO:0000256" key="9">
    <source>
        <dbReference type="RuleBase" id="RU003794"/>
    </source>
</evidence>
<sequence>MRYPRAVYFLIPVGLPLSDFPPLFAWPLAFVFGAALGSFLNVVIVRLPVMLMRQWRAEAQQALELPVDVDAPYNLATPRSHCPSCGNFIAWHDNLPLIGWLKRRGRCAACGTSISAQYPLVELISAVLALTVVAIHGASWQSLWLFGACLTLLALAIIDWRTQLLPDRLTLPLLWAGLLYQWCFDPLFLGSAVLGAVAGYLSLWSVYWLFKLTTGKEGMGYGDFKLMAALGAWLGWQSLPLLLLISAGVGAVAGLLLIATSRQARDQPMPFGPYIALAGWLALLAGKPLLAAYQALVIGAGA</sequence>
<dbReference type="Pfam" id="PF01478">
    <property type="entry name" value="Peptidase_A24"/>
    <property type="match status" value="1"/>
</dbReference>
<keyword evidence="5 9" id="KW-0812">Transmembrane</keyword>
<keyword evidence="9" id="KW-0808">Transferase</keyword>
<evidence type="ECO:0000313" key="13">
    <source>
        <dbReference type="EMBL" id="GHB27408.1"/>
    </source>
</evidence>
<comment type="catalytic activity">
    <reaction evidence="9">
        <text>Typically cleaves a -Gly-|-Phe- bond to release an N-terminal, basic peptide of 5-8 residues from type IV prepilin, and then N-methylates the new N-terminal amino group, the methyl donor being S-adenosyl-L-methionine.</text>
        <dbReference type="EC" id="3.4.23.43"/>
    </reaction>
</comment>
<evidence type="ECO:0000256" key="10">
    <source>
        <dbReference type="SAM" id="Phobius"/>
    </source>
</evidence>
<dbReference type="EMBL" id="BMZI01000006">
    <property type="protein sequence ID" value="GHB27408.1"/>
    <property type="molecule type" value="Genomic_DNA"/>
</dbReference>
<organism evidence="13 14">
    <name type="scientific">Salinicola rhizosphaerae</name>
    <dbReference type="NCBI Taxonomy" id="1443141"/>
    <lineage>
        <taxon>Bacteria</taxon>
        <taxon>Pseudomonadati</taxon>
        <taxon>Pseudomonadota</taxon>
        <taxon>Gammaproteobacteria</taxon>
        <taxon>Oceanospirillales</taxon>
        <taxon>Halomonadaceae</taxon>
        <taxon>Salinicola</taxon>
    </lineage>
</organism>
<evidence type="ECO:0000256" key="6">
    <source>
        <dbReference type="ARBA" id="ARBA00022989"/>
    </source>
</evidence>
<evidence type="ECO:0000256" key="1">
    <source>
        <dbReference type="ARBA" id="ARBA00004429"/>
    </source>
</evidence>
<feature type="domain" description="Prepilin peptidase A24 N-terminal" evidence="12">
    <location>
        <begin position="31"/>
        <end position="133"/>
    </location>
</feature>
<dbReference type="InterPro" id="IPR050882">
    <property type="entry name" value="Prepilin_peptidase/N-MTase"/>
</dbReference>
<keyword evidence="6 10" id="KW-1133">Transmembrane helix</keyword>
<proteinExistence type="inferred from homology"/>
<keyword evidence="7 10" id="KW-0472">Membrane</keyword>
<evidence type="ECO:0000313" key="14">
    <source>
        <dbReference type="Proteomes" id="UP000646745"/>
    </source>
</evidence>
<dbReference type="EC" id="3.4.23.43" evidence="9"/>
<name>A0ABQ3E686_9GAMM</name>
<keyword evidence="9" id="KW-0489">Methyltransferase</keyword>
<dbReference type="Proteomes" id="UP000646745">
    <property type="component" value="Unassembled WGS sequence"/>
</dbReference>
<dbReference type="Gene3D" id="1.20.120.1220">
    <property type="match status" value="1"/>
</dbReference>
<keyword evidence="9" id="KW-0378">Hydrolase</keyword>
<reference evidence="14" key="1">
    <citation type="journal article" date="2019" name="Int. J. Syst. Evol. Microbiol.">
        <title>The Global Catalogue of Microorganisms (GCM) 10K type strain sequencing project: providing services to taxonomists for standard genome sequencing and annotation.</title>
        <authorList>
            <consortium name="The Broad Institute Genomics Platform"/>
            <consortium name="The Broad Institute Genome Sequencing Center for Infectious Disease"/>
            <person name="Wu L."/>
            <person name="Ma J."/>
        </authorList>
    </citation>
    <scope>NUCLEOTIDE SEQUENCE [LARGE SCALE GENOMIC DNA]</scope>
    <source>
        <strain evidence="14">KCTC 32998</strain>
    </source>
</reference>
<feature type="transmembrane region" description="Helical" evidence="10">
    <location>
        <begin position="120"/>
        <end position="137"/>
    </location>
</feature>
<comment type="similarity">
    <text evidence="2 8">Belongs to the peptidase A24 family.</text>
</comment>
<comment type="subcellular location">
    <subcellularLocation>
        <location evidence="1">Cell inner membrane</location>
        <topology evidence="1">Multi-pass membrane protein</topology>
    </subcellularLocation>
    <subcellularLocation>
        <location evidence="9">Cell membrane</location>
        <topology evidence="9">Multi-pass membrane protein</topology>
    </subcellularLocation>
</comment>
<feature type="transmembrane region" description="Helical" evidence="10">
    <location>
        <begin position="24"/>
        <end position="47"/>
    </location>
</feature>